<evidence type="ECO:0000256" key="4">
    <source>
        <dbReference type="ARBA" id="ARBA00022741"/>
    </source>
</evidence>
<dbReference type="Proteomes" id="UP000000758">
    <property type="component" value="Chromosome"/>
</dbReference>
<dbReference type="EC" id="2.7.7.3" evidence="7"/>
<dbReference type="PANTHER" id="PTHR43793">
    <property type="entry name" value="FAD SYNTHASE"/>
    <property type="match status" value="1"/>
</dbReference>
<keyword evidence="2 7" id="KW-0808">Transferase</keyword>
<evidence type="ECO:0000256" key="2">
    <source>
        <dbReference type="ARBA" id="ARBA00022679"/>
    </source>
</evidence>
<comment type="function">
    <text evidence="7">Reversibly transfers an adenylyl group from ATP to 4'-phosphopantetheine, yielding dephospho-CoA (dPCoA) and pyrophosphate.</text>
</comment>
<keyword evidence="4 7" id="KW-0547">Nucleotide-binding</keyword>
<dbReference type="InterPro" id="IPR014729">
    <property type="entry name" value="Rossmann-like_a/b/a_fold"/>
</dbReference>
<evidence type="ECO:0000313" key="10">
    <source>
        <dbReference type="Proteomes" id="UP000000758"/>
    </source>
</evidence>
<keyword evidence="10" id="KW-1185">Reference proteome</keyword>
<dbReference type="InterPro" id="IPR023540">
    <property type="entry name" value="PPAT_arch"/>
</dbReference>
<dbReference type="InterPro" id="IPR050385">
    <property type="entry name" value="Archaeal_FAD_synthase"/>
</dbReference>
<dbReference type="Gene3D" id="3.40.50.620">
    <property type="entry name" value="HUPs"/>
    <property type="match status" value="1"/>
</dbReference>
<evidence type="ECO:0000256" key="7">
    <source>
        <dbReference type="HAMAP-Rule" id="MF_00647"/>
    </source>
</evidence>
<dbReference type="EnsemblBacteria" id="ABK76727">
    <property type="protein sequence ID" value="ABK76727"/>
    <property type="gene ID" value="CENSYa_0082"/>
</dbReference>
<feature type="domain" description="Cytidyltransferase-like" evidence="8">
    <location>
        <begin position="8"/>
        <end position="142"/>
    </location>
</feature>
<accession>A0RTR0</accession>
<keyword evidence="3 7" id="KW-0548">Nucleotidyltransferase</keyword>
<keyword evidence="1 7" id="KW-0963">Cytoplasm</keyword>
<evidence type="ECO:0000256" key="5">
    <source>
        <dbReference type="ARBA" id="ARBA00022840"/>
    </source>
</evidence>
<dbReference type="UniPathway" id="UPA00241"/>
<dbReference type="STRING" id="414004.CENSYa_0082"/>
<keyword evidence="6 7" id="KW-0173">Coenzyme A biosynthesis</keyword>
<gene>
    <name evidence="7" type="primary">coaD</name>
    <name evidence="9" type="ordered locus">CENSYa_0082</name>
</gene>
<protein>
    <recommendedName>
        <fullName evidence="7">Phosphopantetheine adenylyltransferase</fullName>
        <ecNumber evidence="7">2.7.7.3</ecNumber>
    </recommendedName>
    <alternativeName>
        <fullName evidence="7">Dephospho-CoA pyrophosphorylase</fullName>
    </alternativeName>
    <alternativeName>
        <fullName evidence="7">Pantetheine-phosphate adenylyltransferase</fullName>
        <shortName evidence="7">PPAT</shortName>
    </alternativeName>
</protein>
<evidence type="ECO:0000256" key="3">
    <source>
        <dbReference type="ARBA" id="ARBA00022695"/>
    </source>
</evidence>
<dbReference type="HAMAP" id="MF_00647">
    <property type="entry name" value="PPAT_arch"/>
    <property type="match status" value="1"/>
</dbReference>
<dbReference type="HOGENOM" id="CLU_035272_5_0_2"/>
<evidence type="ECO:0000256" key="1">
    <source>
        <dbReference type="ARBA" id="ARBA00022490"/>
    </source>
</evidence>
<keyword evidence="5 7" id="KW-0067">ATP-binding</keyword>
<dbReference type="NCBIfam" id="NF001985">
    <property type="entry name" value="PRK00777.1"/>
    <property type="match status" value="1"/>
</dbReference>
<evidence type="ECO:0000259" key="8">
    <source>
        <dbReference type="Pfam" id="PF01467"/>
    </source>
</evidence>
<dbReference type="PANTHER" id="PTHR43793:SF1">
    <property type="entry name" value="FAD SYNTHASE"/>
    <property type="match status" value="1"/>
</dbReference>
<dbReference type="NCBIfam" id="TIGR00125">
    <property type="entry name" value="cyt_tran_rel"/>
    <property type="match status" value="1"/>
</dbReference>
<comment type="pathway">
    <text evidence="7">Cofactor biosynthesis; coenzyme A biosynthesis.</text>
</comment>
<dbReference type="Pfam" id="PF01467">
    <property type="entry name" value="CTP_transf_like"/>
    <property type="match status" value="1"/>
</dbReference>
<comment type="similarity">
    <text evidence="7">Belongs to the eukaryotic CoaD family.</text>
</comment>
<dbReference type="InterPro" id="IPR004821">
    <property type="entry name" value="Cyt_trans-like"/>
</dbReference>
<name>A0RTR0_CENSY</name>
<proteinExistence type="inferred from homology"/>
<organism evidence="9 10">
    <name type="scientific">Cenarchaeum symbiosum (strain A)</name>
    <dbReference type="NCBI Taxonomy" id="414004"/>
    <lineage>
        <taxon>Archaea</taxon>
        <taxon>Nitrososphaerota</taxon>
        <taxon>Candidatus Cenarchaeales</taxon>
        <taxon>Candidatus Cenarchaeaceae</taxon>
        <taxon>Candidatus Cenarchaeum</taxon>
    </lineage>
</organism>
<dbReference type="GO" id="GO:0015937">
    <property type="term" value="P:coenzyme A biosynthetic process"/>
    <property type="evidence" value="ECO:0007669"/>
    <property type="project" value="UniProtKB-UniRule"/>
</dbReference>
<evidence type="ECO:0000313" key="9">
    <source>
        <dbReference type="EMBL" id="ABK76727.1"/>
    </source>
</evidence>
<dbReference type="EMBL" id="DP000238">
    <property type="protein sequence ID" value="ABK76727.1"/>
    <property type="molecule type" value="Genomic_DNA"/>
</dbReference>
<comment type="catalytic activity">
    <reaction evidence="7">
        <text>(R)-4'-phosphopantetheine + ATP + H(+) = 3'-dephospho-CoA + diphosphate</text>
        <dbReference type="Rhea" id="RHEA:19801"/>
        <dbReference type="ChEBI" id="CHEBI:15378"/>
        <dbReference type="ChEBI" id="CHEBI:30616"/>
        <dbReference type="ChEBI" id="CHEBI:33019"/>
        <dbReference type="ChEBI" id="CHEBI:57328"/>
        <dbReference type="ChEBI" id="CHEBI:61723"/>
        <dbReference type="EC" id="2.7.7.3"/>
    </reaction>
</comment>
<evidence type="ECO:0000256" key="6">
    <source>
        <dbReference type="ARBA" id="ARBA00022993"/>
    </source>
</evidence>
<reference evidence="9 10" key="1">
    <citation type="journal article" date="2006" name="Proc. Natl. Acad. Sci. U.S.A.">
        <title>Genomic analysis of the uncultivated marine crenarchaeote Cenarchaeum symbiosum.</title>
        <authorList>
            <person name="Hallam S.J."/>
            <person name="Konstantinidis K.T."/>
            <person name="Putnam N."/>
            <person name="Schleper C."/>
            <person name="Watanabe Y."/>
            <person name="Sugahara J."/>
            <person name="Preston C."/>
            <person name="de la Torre J."/>
            <person name="Richardson P.M."/>
            <person name="DeLong E.F."/>
        </authorList>
    </citation>
    <scope>NUCLEOTIDE SEQUENCE [LARGE SCALE GENOMIC DNA]</scope>
    <source>
        <strain evidence="10">A</strain>
    </source>
</reference>
<dbReference type="AlphaFoldDB" id="A0RTR0"/>
<comment type="subcellular location">
    <subcellularLocation>
        <location evidence="7">Cytoplasm</location>
    </subcellularLocation>
</comment>
<dbReference type="GO" id="GO:0005524">
    <property type="term" value="F:ATP binding"/>
    <property type="evidence" value="ECO:0007669"/>
    <property type="project" value="UniProtKB-KW"/>
</dbReference>
<dbReference type="GO" id="GO:0004595">
    <property type="term" value="F:pantetheine-phosphate adenylyltransferase activity"/>
    <property type="evidence" value="ECO:0007669"/>
    <property type="project" value="UniProtKB-UniRule"/>
</dbReference>
<dbReference type="SUPFAM" id="SSF52374">
    <property type="entry name" value="Nucleotidylyl transferase"/>
    <property type="match status" value="1"/>
</dbReference>
<dbReference type="KEGG" id="csy:CENSYa_0082"/>
<dbReference type="GO" id="GO:0005737">
    <property type="term" value="C:cytoplasm"/>
    <property type="evidence" value="ECO:0007669"/>
    <property type="project" value="UniProtKB-SubCell"/>
</dbReference>
<sequence length="152" mass="16358">MAFKLAAVGGTFDVIHEGHAALLARTFEAAEAIIGLTSDALALKRGKRPAKNYEERFAALESFISERFPDAKYSVSRLDEDFGPAVLEPGVDVLVVSEETHPQGDVLNALRRGKGLPPVSVVVVPMVMAEDGTRISSTRIKNSEIDPSGRQP</sequence>